<evidence type="ECO:0000313" key="3">
    <source>
        <dbReference type="EMBL" id="CAH3033333.1"/>
    </source>
</evidence>
<feature type="region of interest" description="Disordered" evidence="1">
    <location>
        <begin position="258"/>
        <end position="278"/>
    </location>
</feature>
<keyword evidence="2" id="KW-1133">Transmembrane helix</keyword>
<evidence type="ECO:0000256" key="1">
    <source>
        <dbReference type="SAM" id="MobiDB-lite"/>
    </source>
</evidence>
<organism evidence="3 4">
    <name type="scientific">Porites lobata</name>
    <dbReference type="NCBI Taxonomy" id="104759"/>
    <lineage>
        <taxon>Eukaryota</taxon>
        <taxon>Metazoa</taxon>
        <taxon>Cnidaria</taxon>
        <taxon>Anthozoa</taxon>
        <taxon>Hexacorallia</taxon>
        <taxon>Scleractinia</taxon>
        <taxon>Fungiina</taxon>
        <taxon>Poritidae</taxon>
        <taxon>Porites</taxon>
    </lineage>
</organism>
<protein>
    <submittedName>
        <fullName evidence="3">Uncharacterized protein</fullName>
    </submittedName>
</protein>
<dbReference type="InterPro" id="IPR053819">
    <property type="entry name" value="TEADIR3_omega_loop"/>
</dbReference>
<keyword evidence="2" id="KW-0812">Transmembrane</keyword>
<keyword evidence="2" id="KW-0472">Membrane</keyword>
<keyword evidence="4" id="KW-1185">Reference proteome</keyword>
<feature type="non-terminal residue" evidence="3">
    <location>
        <position position="1"/>
    </location>
</feature>
<dbReference type="Proteomes" id="UP001159405">
    <property type="component" value="Unassembled WGS sequence"/>
</dbReference>
<accession>A0ABN8MUN0</accession>
<reference evidence="3 4" key="1">
    <citation type="submission" date="2022-05" db="EMBL/GenBank/DDBJ databases">
        <authorList>
            <consortium name="Genoscope - CEA"/>
            <person name="William W."/>
        </authorList>
    </citation>
    <scope>NUCLEOTIDE SEQUENCE [LARGE SCALE GENOMIC DNA]</scope>
</reference>
<dbReference type="EMBL" id="CALNXK010000002">
    <property type="protein sequence ID" value="CAH3033333.1"/>
    <property type="molecule type" value="Genomic_DNA"/>
</dbReference>
<name>A0ABN8MUN0_9CNID</name>
<evidence type="ECO:0000313" key="4">
    <source>
        <dbReference type="Proteomes" id="UP001159405"/>
    </source>
</evidence>
<proteinExistence type="predicted"/>
<sequence length="350" mass="39498">LANSTDEQFTPNEQTAEVAPACSAEQDIVQTHYSPRGVVLLYFQGDSSVEVDKHFNRTFSELYCLPSGAEKCVDGSHLQGTFAFKFSSILYAYFCNSILLSKKFVEKLSRGKILFYLRKGNRSFCSCTRDKMSKYRVRLSHVLSIFLFNPMIFRSMFLCLFVSLGRPTVPMSQRNLPASFWIPPSTDQIHQLPTSYHRQGNSMRLFQQNAPSRTTYYSTGCHATNGSQVSLERTAPNVVHTYAIPVSYTQLPMGAVKRFPPGHPQQGSQPSYKASAPPLTQETDIHCNEVQTSFRFNPGYNTLLVQPEVKPHLPVVPGEPSRANSHDEKRNHISPIYPGELMTTPKREEN</sequence>
<dbReference type="Pfam" id="PF15238">
    <property type="entry name" value="TEADIR3"/>
    <property type="match status" value="1"/>
</dbReference>
<feature type="region of interest" description="Disordered" evidence="1">
    <location>
        <begin position="317"/>
        <end position="350"/>
    </location>
</feature>
<comment type="caution">
    <text evidence="3">The sequence shown here is derived from an EMBL/GenBank/DDBJ whole genome shotgun (WGS) entry which is preliminary data.</text>
</comment>
<feature type="transmembrane region" description="Helical" evidence="2">
    <location>
        <begin position="139"/>
        <end position="164"/>
    </location>
</feature>
<evidence type="ECO:0000256" key="2">
    <source>
        <dbReference type="SAM" id="Phobius"/>
    </source>
</evidence>
<gene>
    <name evidence="3" type="ORF">PLOB_00016460</name>
</gene>